<accession>A0A852THG5</accession>
<reference evidence="9" key="1">
    <citation type="submission" date="2020-07" db="EMBL/GenBank/DDBJ databases">
        <authorList>
            <person name="Partida-Martinez L."/>
            <person name="Huntemann M."/>
            <person name="Clum A."/>
            <person name="Wang J."/>
            <person name="Palaniappan K."/>
            <person name="Ritter S."/>
            <person name="Chen I.-M."/>
            <person name="Stamatis D."/>
            <person name="Reddy T."/>
            <person name="O'Malley R."/>
            <person name="Daum C."/>
            <person name="Shapiro N."/>
            <person name="Ivanova N."/>
            <person name="Kyrpides N."/>
            <person name="Woyke T."/>
        </authorList>
    </citation>
    <scope>NUCLEOTIDE SEQUENCE [LARGE SCALE GENOMIC DNA]</scope>
    <source>
        <strain evidence="9">AT2.8</strain>
    </source>
</reference>
<reference evidence="9" key="2">
    <citation type="submission" date="2020-08" db="EMBL/GenBank/DDBJ databases">
        <title>The Agave Microbiome: Exploring the role of microbial communities in plant adaptations to desert environments.</title>
        <authorList>
            <person name="Partida-Martinez L.P."/>
        </authorList>
    </citation>
    <scope>NUCLEOTIDE SEQUENCE [LARGE SCALE GENOMIC DNA]</scope>
    <source>
        <strain evidence="9">AT2.8</strain>
    </source>
</reference>
<name>A0A852THG5_9BACI</name>
<dbReference type="PANTHER" id="PTHR34820:SF4">
    <property type="entry name" value="INNER MEMBRANE PROTEIN YEBZ"/>
    <property type="match status" value="1"/>
</dbReference>
<evidence type="ECO:0000256" key="5">
    <source>
        <dbReference type="ARBA" id="ARBA00023136"/>
    </source>
</evidence>
<dbReference type="Proteomes" id="UP000548423">
    <property type="component" value="Unassembled WGS sequence"/>
</dbReference>
<sequence length="363" mass="40082">MFIAGIVSEALLYSSFSLLLGSFILNLVPKSVRPEIKIPKFVLLGAALGIAIFSFLPVLKIVLYLYEDLGLGYTLQSVLTNFEVGKTWISTGIISLILFIYLIPIRLEQKPLFSLTGLVFTLILIAFLGWSSHAASLSKMAGFLTHTAHFLAITTWVGILLVVSWFSQNHENWLKFLKWFSPLASLCLIATTITGISLMTFHMELSDYVSVTAIPYGQTLLIKHIAILPLLAFAFINSFLIRKRLMNDPSFNPLPWAKLESMIVLLVFSITGALGQASPPHELSSMIRAEGASKLFSFFHPGEINFPITFSPGIVSIILFLIAILFLSLVIVSFIKKAPKALALVMSLLFILSGYIGFMLSLS</sequence>
<feature type="transmembrane region" description="Helical" evidence="6">
    <location>
        <begin position="342"/>
        <end position="362"/>
    </location>
</feature>
<dbReference type="InterPro" id="IPR008457">
    <property type="entry name" value="Cu-R_CopD_dom"/>
</dbReference>
<gene>
    <name evidence="8" type="ORF">F4694_005086</name>
</gene>
<keyword evidence="5 6" id="KW-0472">Membrane</keyword>
<evidence type="ECO:0000256" key="4">
    <source>
        <dbReference type="ARBA" id="ARBA00022989"/>
    </source>
</evidence>
<organism evidence="8 9">
    <name type="scientific">Neobacillus niacini</name>
    <dbReference type="NCBI Taxonomy" id="86668"/>
    <lineage>
        <taxon>Bacteria</taxon>
        <taxon>Bacillati</taxon>
        <taxon>Bacillota</taxon>
        <taxon>Bacilli</taxon>
        <taxon>Bacillales</taxon>
        <taxon>Bacillaceae</taxon>
        <taxon>Neobacillus</taxon>
    </lineage>
</organism>
<feature type="transmembrane region" description="Helical" evidence="6">
    <location>
        <begin position="12"/>
        <end position="29"/>
    </location>
</feature>
<feature type="transmembrane region" description="Helical" evidence="6">
    <location>
        <begin position="41"/>
        <end position="66"/>
    </location>
</feature>
<dbReference type="InterPro" id="IPR032694">
    <property type="entry name" value="CopC/D"/>
</dbReference>
<evidence type="ECO:0000256" key="3">
    <source>
        <dbReference type="ARBA" id="ARBA00022692"/>
    </source>
</evidence>
<evidence type="ECO:0000313" key="8">
    <source>
        <dbReference type="EMBL" id="NYE08243.1"/>
    </source>
</evidence>
<evidence type="ECO:0000256" key="2">
    <source>
        <dbReference type="ARBA" id="ARBA00022475"/>
    </source>
</evidence>
<evidence type="ECO:0000256" key="1">
    <source>
        <dbReference type="ARBA" id="ARBA00004651"/>
    </source>
</evidence>
<comment type="subcellular location">
    <subcellularLocation>
        <location evidence="1">Cell membrane</location>
        <topology evidence="1">Multi-pass membrane protein</topology>
    </subcellularLocation>
</comment>
<feature type="transmembrane region" description="Helical" evidence="6">
    <location>
        <begin position="179"/>
        <end position="201"/>
    </location>
</feature>
<dbReference type="Pfam" id="PF05425">
    <property type="entry name" value="CopD"/>
    <property type="match status" value="1"/>
</dbReference>
<proteinExistence type="predicted"/>
<evidence type="ECO:0000259" key="7">
    <source>
        <dbReference type="Pfam" id="PF05425"/>
    </source>
</evidence>
<dbReference type="PANTHER" id="PTHR34820">
    <property type="entry name" value="INNER MEMBRANE PROTEIN YEBZ"/>
    <property type="match status" value="1"/>
</dbReference>
<feature type="transmembrane region" description="Helical" evidence="6">
    <location>
        <begin position="150"/>
        <end position="167"/>
    </location>
</feature>
<comment type="caution">
    <text evidence="8">The sequence shown here is derived from an EMBL/GenBank/DDBJ whole genome shotgun (WGS) entry which is preliminary data.</text>
</comment>
<feature type="transmembrane region" description="Helical" evidence="6">
    <location>
        <begin position="112"/>
        <end position="130"/>
    </location>
</feature>
<evidence type="ECO:0000256" key="6">
    <source>
        <dbReference type="SAM" id="Phobius"/>
    </source>
</evidence>
<keyword evidence="3 6" id="KW-0812">Transmembrane</keyword>
<feature type="transmembrane region" description="Helical" evidence="6">
    <location>
        <begin position="314"/>
        <end position="335"/>
    </location>
</feature>
<protein>
    <submittedName>
        <fullName evidence="8">Copper resistance protein D</fullName>
    </submittedName>
</protein>
<feature type="transmembrane region" description="Helical" evidence="6">
    <location>
        <begin position="86"/>
        <end position="105"/>
    </location>
</feature>
<dbReference type="GO" id="GO:0006825">
    <property type="term" value="P:copper ion transport"/>
    <property type="evidence" value="ECO:0007669"/>
    <property type="project" value="InterPro"/>
</dbReference>
<keyword evidence="2" id="KW-1003">Cell membrane</keyword>
<dbReference type="AlphaFoldDB" id="A0A852THG5"/>
<feature type="transmembrane region" description="Helical" evidence="6">
    <location>
        <begin position="221"/>
        <end position="241"/>
    </location>
</feature>
<evidence type="ECO:0000313" key="9">
    <source>
        <dbReference type="Proteomes" id="UP000548423"/>
    </source>
</evidence>
<dbReference type="EMBL" id="JACCBX010000012">
    <property type="protein sequence ID" value="NYE08243.1"/>
    <property type="molecule type" value="Genomic_DNA"/>
</dbReference>
<feature type="transmembrane region" description="Helical" evidence="6">
    <location>
        <begin position="262"/>
        <end position="278"/>
    </location>
</feature>
<keyword evidence="4 6" id="KW-1133">Transmembrane helix</keyword>
<feature type="domain" description="Copper resistance protein D" evidence="7">
    <location>
        <begin position="175"/>
        <end position="274"/>
    </location>
</feature>
<dbReference type="GO" id="GO:0005886">
    <property type="term" value="C:plasma membrane"/>
    <property type="evidence" value="ECO:0007669"/>
    <property type="project" value="UniProtKB-SubCell"/>
</dbReference>